<reference evidence="2" key="1">
    <citation type="journal article" date="2019" name="Int. J. Syst. Evol. Microbiol.">
        <title>The Global Catalogue of Microorganisms (GCM) 10K type strain sequencing project: providing services to taxonomists for standard genome sequencing and annotation.</title>
        <authorList>
            <consortium name="The Broad Institute Genomics Platform"/>
            <consortium name="The Broad Institute Genome Sequencing Center for Infectious Disease"/>
            <person name="Wu L."/>
            <person name="Ma J."/>
        </authorList>
    </citation>
    <scope>NUCLEOTIDE SEQUENCE [LARGE SCALE GENOMIC DNA]</scope>
    <source>
        <strain evidence="2">TISTR 2466</strain>
    </source>
</reference>
<keyword evidence="2" id="KW-1185">Reference proteome</keyword>
<dbReference type="RefSeq" id="WP_253063264.1">
    <property type="nucleotide sequence ID" value="NZ_JAMXWM010000019.1"/>
</dbReference>
<sequence length="259" mass="30626">MSLNEELELVYQQLRNELNHDYVKTILPEPVIDRDKLMIYYLLFRRQESRANAGVYAKSVMVAEIGLNTHEMITVEKRSDMNAIKMRQLTVLSGDFYSALYYYTLARQSNMEVVKWVAQAIQTFNLHKFAFFYSETRLSWPETIEIVMKIESALVEKLARQLGFARIVPYLNAYFLIKRLVIERKNHGKSERDSYFSQTIQGRFEKVTDRLDQEIKNKVAHLTHILNRQENHSEWLIQVIDYLRDQLSRLAEGVEEGTY</sequence>
<evidence type="ECO:0000313" key="2">
    <source>
        <dbReference type="Proteomes" id="UP001597399"/>
    </source>
</evidence>
<protein>
    <submittedName>
        <fullName evidence="1">Heptaprenyl diphosphate synthase component 1</fullName>
    </submittedName>
</protein>
<dbReference type="EMBL" id="JBHUMQ010000013">
    <property type="protein sequence ID" value="MFD2693026.1"/>
    <property type="molecule type" value="Genomic_DNA"/>
</dbReference>
<dbReference type="Pfam" id="PF07307">
    <property type="entry name" value="HEPPP_synt_1"/>
    <property type="match status" value="1"/>
</dbReference>
<dbReference type="Gene3D" id="1.20.120.1450">
    <property type="match status" value="1"/>
</dbReference>
<dbReference type="Proteomes" id="UP001597399">
    <property type="component" value="Unassembled WGS sequence"/>
</dbReference>
<dbReference type="InterPro" id="IPR009920">
    <property type="entry name" value="HEPPP_synth_su1"/>
</dbReference>
<name>A0ABW5RZZ5_9BACL</name>
<comment type="caution">
    <text evidence="1">The sequence shown here is derived from an EMBL/GenBank/DDBJ whole genome shotgun (WGS) entry which is preliminary data.</text>
</comment>
<proteinExistence type="predicted"/>
<organism evidence="1 2">
    <name type="scientific">Sporolactobacillus shoreicorticis</name>
    <dbReference type="NCBI Taxonomy" id="1923877"/>
    <lineage>
        <taxon>Bacteria</taxon>
        <taxon>Bacillati</taxon>
        <taxon>Bacillota</taxon>
        <taxon>Bacilli</taxon>
        <taxon>Bacillales</taxon>
        <taxon>Sporolactobacillaceae</taxon>
        <taxon>Sporolactobacillus</taxon>
    </lineage>
</organism>
<accession>A0ABW5RZZ5</accession>
<evidence type="ECO:0000313" key="1">
    <source>
        <dbReference type="EMBL" id="MFD2693026.1"/>
    </source>
</evidence>
<gene>
    <name evidence="1" type="ORF">ACFSUE_05175</name>
</gene>